<dbReference type="SMART" id="SM00479">
    <property type="entry name" value="EXOIII"/>
    <property type="match status" value="1"/>
</dbReference>
<dbReference type="InterPro" id="IPR013520">
    <property type="entry name" value="Ribonucl_H"/>
</dbReference>
<keyword evidence="3" id="KW-1185">Reference proteome</keyword>
<dbReference type="RefSeq" id="WP_215235719.1">
    <property type="nucleotide sequence ID" value="NZ_CAJRAU010000007.1"/>
</dbReference>
<dbReference type="EC" id="3.1.-.-" evidence="2"/>
<dbReference type="InterPro" id="IPR012337">
    <property type="entry name" value="RNaseH-like_sf"/>
</dbReference>
<dbReference type="Pfam" id="PF00929">
    <property type="entry name" value="RNase_T"/>
    <property type="match status" value="1"/>
</dbReference>
<dbReference type="PANTHER" id="PTHR30231:SF41">
    <property type="entry name" value="DNA POLYMERASE III SUBUNIT EPSILON"/>
    <property type="match status" value="1"/>
</dbReference>
<name>A0ABN7RI03_9BACT</name>
<proteinExistence type="predicted"/>
<dbReference type="PANTHER" id="PTHR30231">
    <property type="entry name" value="DNA POLYMERASE III SUBUNIT EPSILON"/>
    <property type="match status" value="1"/>
</dbReference>
<reference evidence="2 3" key="1">
    <citation type="submission" date="2021-04" db="EMBL/GenBank/DDBJ databases">
        <authorList>
            <person name="Rodrigo-Torres L."/>
            <person name="Arahal R. D."/>
            <person name="Lucena T."/>
        </authorList>
    </citation>
    <scope>NUCLEOTIDE SEQUENCE [LARGE SCALE GENOMIC DNA]</scope>
    <source>
        <strain evidence="2 3">CECT 9623</strain>
    </source>
</reference>
<evidence type="ECO:0000313" key="3">
    <source>
        <dbReference type="Proteomes" id="UP000679725"/>
    </source>
</evidence>
<feature type="domain" description="Exonuclease" evidence="1">
    <location>
        <begin position="8"/>
        <end position="175"/>
    </location>
</feature>
<organism evidence="2 3">
    <name type="scientific">Dyadobacter linearis</name>
    <dbReference type="NCBI Taxonomy" id="2823330"/>
    <lineage>
        <taxon>Bacteria</taxon>
        <taxon>Pseudomonadati</taxon>
        <taxon>Bacteroidota</taxon>
        <taxon>Cytophagia</taxon>
        <taxon>Cytophagales</taxon>
        <taxon>Spirosomataceae</taxon>
        <taxon>Dyadobacter</taxon>
    </lineage>
</organism>
<keyword evidence="2" id="KW-0378">Hydrolase</keyword>
<evidence type="ECO:0000313" key="2">
    <source>
        <dbReference type="EMBL" id="CAG5072903.1"/>
    </source>
</evidence>
<protein>
    <submittedName>
        <fullName evidence="2">3'-5' exonuclease DinG</fullName>
        <ecNumber evidence="2">3.1.-.-</ecNumber>
    </submittedName>
</protein>
<dbReference type="InterPro" id="IPR036397">
    <property type="entry name" value="RNaseH_sf"/>
</dbReference>
<keyword evidence="2" id="KW-0540">Nuclease</keyword>
<dbReference type="EMBL" id="CAJRAU010000007">
    <property type="protein sequence ID" value="CAG5072903.1"/>
    <property type="molecule type" value="Genomic_DNA"/>
</dbReference>
<evidence type="ECO:0000259" key="1">
    <source>
        <dbReference type="SMART" id="SM00479"/>
    </source>
</evidence>
<dbReference type="Gene3D" id="3.30.420.10">
    <property type="entry name" value="Ribonuclease H-like superfamily/Ribonuclease H"/>
    <property type="match status" value="1"/>
</dbReference>
<dbReference type="Proteomes" id="UP000679725">
    <property type="component" value="Unassembled WGS sequence"/>
</dbReference>
<dbReference type="SUPFAM" id="SSF53098">
    <property type="entry name" value="Ribonuclease H-like"/>
    <property type="match status" value="1"/>
</dbReference>
<comment type="caution">
    <text evidence="2">The sequence shown here is derived from an EMBL/GenBank/DDBJ whole genome shotgun (WGS) entry which is preliminary data.</text>
</comment>
<accession>A0ABN7RI03</accession>
<sequence length="261" mass="29391">MKIQFDRPIAFIDLEATGVDRENDRIVEIAVCKLDPDSGQINSVCRRVNPTIPIPAGASDVHGIKDEDVANEPTFKQLAKDLLDLIEGCDIAGFNSNSYDVPMLFHEFARAGHYWDYQQFRMFDAGNLFKIEEPRTLTAAVKLYLGRELVDAHSAQADIEATLDVFLAMLEKYGDKAGFPQTPDELALYTNYGNKVADLSGKFVYNKEGELLLNFGKHRGNPAKNHIDFLEWMMRSNFPGDTYTIAAQLVDQHFHGIKDQN</sequence>
<dbReference type="GO" id="GO:0004527">
    <property type="term" value="F:exonuclease activity"/>
    <property type="evidence" value="ECO:0007669"/>
    <property type="project" value="UniProtKB-KW"/>
</dbReference>
<keyword evidence="2" id="KW-0269">Exonuclease</keyword>
<gene>
    <name evidence="2" type="primary">dinG_4</name>
    <name evidence="2" type="ORF">DYBT9623_04440</name>
</gene>
<dbReference type="CDD" id="cd06127">
    <property type="entry name" value="DEDDh"/>
    <property type="match status" value="1"/>
</dbReference>